<evidence type="ECO:0000313" key="3">
    <source>
        <dbReference type="Proteomes" id="UP000283387"/>
    </source>
</evidence>
<keyword evidence="3" id="KW-1185">Reference proteome</keyword>
<dbReference type="OrthoDB" id="667567at2"/>
<dbReference type="Pfam" id="PF19569">
    <property type="entry name" value="START_2"/>
    <property type="match status" value="1"/>
</dbReference>
<name>A0A419VWW9_9BACT</name>
<comment type="caution">
    <text evidence="2">The sequence shown here is derived from an EMBL/GenBank/DDBJ whole genome shotgun (WGS) entry which is preliminary data.</text>
</comment>
<sequence>MTAKTKIQLEFPIKCSPSVLYNRLSTASGLTEWFADDVNVKGKRYTFIWDGSEQVAEMVQNRDSRVVRFKWDDDEDEDTYFEFLITKDELTGDVTLLITDFADDGDEEETTELWNTQISDLKRVLGC</sequence>
<proteinExistence type="predicted"/>
<evidence type="ECO:0000259" key="1">
    <source>
        <dbReference type="Pfam" id="PF19569"/>
    </source>
</evidence>
<accession>A0A419VWW9</accession>
<dbReference type="Gene3D" id="3.30.530.20">
    <property type="match status" value="1"/>
</dbReference>
<dbReference type="Proteomes" id="UP000283387">
    <property type="component" value="Unassembled WGS sequence"/>
</dbReference>
<feature type="domain" description="START-like" evidence="1">
    <location>
        <begin position="1"/>
        <end position="126"/>
    </location>
</feature>
<evidence type="ECO:0000313" key="2">
    <source>
        <dbReference type="EMBL" id="RKD87679.1"/>
    </source>
</evidence>
<dbReference type="RefSeq" id="WP_120274990.1">
    <property type="nucleotide sequence ID" value="NZ_RAPN01000003.1"/>
</dbReference>
<protein>
    <recommendedName>
        <fullName evidence="1">START-like domain-containing protein</fullName>
    </recommendedName>
</protein>
<dbReference type="SUPFAM" id="SSF55961">
    <property type="entry name" value="Bet v1-like"/>
    <property type="match status" value="1"/>
</dbReference>
<gene>
    <name evidence="2" type="ORF">BC643_3686</name>
</gene>
<dbReference type="InterPro" id="IPR023393">
    <property type="entry name" value="START-like_dom_sf"/>
</dbReference>
<dbReference type="InterPro" id="IPR045736">
    <property type="entry name" value="START_2"/>
</dbReference>
<dbReference type="AlphaFoldDB" id="A0A419VWW9"/>
<dbReference type="EMBL" id="RAPN01000003">
    <property type="protein sequence ID" value="RKD87679.1"/>
    <property type="molecule type" value="Genomic_DNA"/>
</dbReference>
<organism evidence="2 3">
    <name type="scientific">Mangrovibacterium diazotrophicum</name>
    <dbReference type="NCBI Taxonomy" id="1261403"/>
    <lineage>
        <taxon>Bacteria</taxon>
        <taxon>Pseudomonadati</taxon>
        <taxon>Bacteroidota</taxon>
        <taxon>Bacteroidia</taxon>
        <taxon>Marinilabiliales</taxon>
        <taxon>Prolixibacteraceae</taxon>
        <taxon>Mangrovibacterium</taxon>
    </lineage>
</organism>
<reference evidence="2 3" key="1">
    <citation type="submission" date="2018-09" db="EMBL/GenBank/DDBJ databases">
        <title>Genomic Encyclopedia of Archaeal and Bacterial Type Strains, Phase II (KMG-II): from individual species to whole genera.</title>
        <authorList>
            <person name="Goeker M."/>
        </authorList>
    </citation>
    <scope>NUCLEOTIDE SEQUENCE [LARGE SCALE GENOMIC DNA]</scope>
    <source>
        <strain evidence="2 3">DSM 27148</strain>
    </source>
</reference>